<sequence>MKTTSTTMLLLLITFLALAAQQGGATISCYVCSTNPDHPKYDVTCGNPEYTNNVESCDWCNSCFVHVYDNGLVHRDLQHGSLTQECHYGESYTACYCYDDLCNRGLCEQCEQ</sequence>
<dbReference type="PROSITE" id="PS51257">
    <property type="entry name" value="PROKAR_LIPOPROTEIN"/>
    <property type="match status" value="1"/>
</dbReference>
<evidence type="ECO:0000256" key="1">
    <source>
        <dbReference type="SAM" id="SignalP"/>
    </source>
</evidence>
<dbReference type="Proteomes" id="UP001497623">
    <property type="component" value="Unassembled WGS sequence"/>
</dbReference>
<name>A0AAV2PTW0_MEGNR</name>
<evidence type="ECO:0000313" key="2">
    <source>
        <dbReference type="EMBL" id="CAL4063260.1"/>
    </source>
</evidence>
<comment type="caution">
    <text evidence="2">The sequence shown here is derived from an EMBL/GenBank/DDBJ whole genome shotgun (WGS) entry which is preliminary data.</text>
</comment>
<organism evidence="2 3">
    <name type="scientific">Meganyctiphanes norvegica</name>
    <name type="common">Northern krill</name>
    <name type="synonym">Thysanopoda norvegica</name>
    <dbReference type="NCBI Taxonomy" id="48144"/>
    <lineage>
        <taxon>Eukaryota</taxon>
        <taxon>Metazoa</taxon>
        <taxon>Ecdysozoa</taxon>
        <taxon>Arthropoda</taxon>
        <taxon>Crustacea</taxon>
        <taxon>Multicrustacea</taxon>
        <taxon>Malacostraca</taxon>
        <taxon>Eumalacostraca</taxon>
        <taxon>Eucarida</taxon>
        <taxon>Euphausiacea</taxon>
        <taxon>Euphausiidae</taxon>
        <taxon>Meganyctiphanes</taxon>
    </lineage>
</organism>
<keyword evidence="3" id="KW-1185">Reference proteome</keyword>
<keyword evidence="1" id="KW-0732">Signal</keyword>
<reference evidence="2 3" key="1">
    <citation type="submission" date="2024-05" db="EMBL/GenBank/DDBJ databases">
        <authorList>
            <person name="Wallberg A."/>
        </authorList>
    </citation>
    <scope>NUCLEOTIDE SEQUENCE [LARGE SCALE GENOMIC DNA]</scope>
</reference>
<protein>
    <submittedName>
        <fullName evidence="2">Uncharacterized protein</fullName>
    </submittedName>
</protein>
<feature type="chain" id="PRO_5043629235" evidence="1">
    <location>
        <begin position="20"/>
        <end position="112"/>
    </location>
</feature>
<dbReference type="AlphaFoldDB" id="A0AAV2PTW0"/>
<gene>
    <name evidence="2" type="ORF">MNOR_LOCUS3223</name>
</gene>
<feature type="signal peptide" evidence="1">
    <location>
        <begin position="1"/>
        <end position="19"/>
    </location>
</feature>
<dbReference type="EMBL" id="CAXKWB010001077">
    <property type="protein sequence ID" value="CAL4063260.1"/>
    <property type="molecule type" value="Genomic_DNA"/>
</dbReference>
<accession>A0AAV2PTW0</accession>
<proteinExistence type="predicted"/>
<evidence type="ECO:0000313" key="3">
    <source>
        <dbReference type="Proteomes" id="UP001497623"/>
    </source>
</evidence>